<dbReference type="InterPro" id="IPR052156">
    <property type="entry name" value="BCAA_Transport_ATP-bd_LivF"/>
</dbReference>
<keyword evidence="3" id="KW-0547">Nucleotide-binding</keyword>
<dbReference type="PANTHER" id="PTHR43820:SF4">
    <property type="entry name" value="HIGH-AFFINITY BRANCHED-CHAIN AMINO ACID TRANSPORT ATP-BINDING PROTEIN LIVF"/>
    <property type="match status" value="1"/>
</dbReference>
<evidence type="ECO:0000256" key="2">
    <source>
        <dbReference type="ARBA" id="ARBA00022448"/>
    </source>
</evidence>
<evidence type="ECO:0000256" key="4">
    <source>
        <dbReference type="ARBA" id="ARBA00022840"/>
    </source>
</evidence>
<feature type="domain" description="ABC transporter" evidence="6">
    <location>
        <begin position="10"/>
        <end position="245"/>
    </location>
</feature>
<keyword evidence="5" id="KW-0029">Amino-acid transport</keyword>
<dbReference type="PROSITE" id="PS50893">
    <property type="entry name" value="ABC_TRANSPORTER_2"/>
    <property type="match status" value="1"/>
</dbReference>
<dbReference type="GO" id="GO:0015658">
    <property type="term" value="F:branched-chain amino acid transmembrane transporter activity"/>
    <property type="evidence" value="ECO:0007669"/>
    <property type="project" value="TreeGrafter"/>
</dbReference>
<dbReference type="Gene3D" id="3.40.50.300">
    <property type="entry name" value="P-loop containing nucleotide triphosphate hydrolases"/>
    <property type="match status" value="1"/>
</dbReference>
<accession>A0A927EBY7</accession>
<dbReference type="RefSeq" id="WP_191125272.1">
    <property type="nucleotide sequence ID" value="NZ_JACXWY010000015.1"/>
</dbReference>
<dbReference type="InterPro" id="IPR027417">
    <property type="entry name" value="P-loop_NTPase"/>
</dbReference>
<comment type="similarity">
    <text evidence="1">Belongs to the ABC transporter superfamily.</text>
</comment>
<sequence>MSEPSPSPLIEAQRIEHRYEGVLALHGIDLAVPAGTFLAVVGPNGAGKSTLALLLAGAMSPTGGRLMLDGADVTARAGRRGLVEAGVALIPEGRRLFGQLSVQENLVLGAFGSGAGRAETARRLAEAYALMPEAVRQGKDRAVATLSGGEQQMVAIGRALMAKPRLVLIDEPSLGLAPILIDKVYETLAALRASGVTIVVFEQLAVKALQYVDRFAVIDRGEIRHRGLAADPDARETLRMGYMGADAAA</sequence>
<dbReference type="InterPro" id="IPR003593">
    <property type="entry name" value="AAA+_ATPase"/>
</dbReference>
<dbReference type="GO" id="GO:0015807">
    <property type="term" value="P:L-amino acid transport"/>
    <property type="evidence" value="ECO:0007669"/>
    <property type="project" value="TreeGrafter"/>
</dbReference>
<dbReference type="PANTHER" id="PTHR43820">
    <property type="entry name" value="HIGH-AFFINITY BRANCHED-CHAIN AMINO ACID TRANSPORT ATP-BINDING PROTEIN LIVF"/>
    <property type="match status" value="1"/>
</dbReference>
<evidence type="ECO:0000256" key="5">
    <source>
        <dbReference type="ARBA" id="ARBA00022970"/>
    </source>
</evidence>
<dbReference type="AlphaFoldDB" id="A0A927EBY7"/>
<proteinExistence type="inferred from homology"/>
<keyword evidence="2" id="KW-0813">Transport</keyword>
<name>A0A927EBY7_9HYPH</name>
<keyword evidence="4 7" id="KW-0067">ATP-binding</keyword>
<gene>
    <name evidence="7" type="ORF">IED13_20530</name>
</gene>
<dbReference type="InterPro" id="IPR003439">
    <property type="entry name" value="ABC_transporter-like_ATP-bd"/>
</dbReference>
<dbReference type="SMART" id="SM00382">
    <property type="entry name" value="AAA"/>
    <property type="match status" value="1"/>
</dbReference>
<dbReference type="SUPFAM" id="SSF52540">
    <property type="entry name" value="P-loop containing nucleoside triphosphate hydrolases"/>
    <property type="match status" value="1"/>
</dbReference>
<reference evidence="7" key="1">
    <citation type="submission" date="2020-09" db="EMBL/GenBank/DDBJ databases">
        <title>Bosea spartocytisi sp. nov. a root nodule endophyte of Spartocytisus supranubius in the high mountain ecosystem fo the Teide National Park (Canary Islands, Spain).</title>
        <authorList>
            <person name="Pulido-Suarez L."/>
            <person name="Peix A."/>
            <person name="Igual J.M."/>
            <person name="Socas-Perez N."/>
            <person name="Velazquez E."/>
            <person name="Flores-Felix J.D."/>
            <person name="Leon-Barrios M."/>
        </authorList>
    </citation>
    <scope>NUCLEOTIDE SEQUENCE</scope>
    <source>
        <strain evidence="7">SSUT16</strain>
    </source>
</reference>
<dbReference type="Pfam" id="PF00005">
    <property type="entry name" value="ABC_tran"/>
    <property type="match status" value="1"/>
</dbReference>
<evidence type="ECO:0000259" key="6">
    <source>
        <dbReference type="PROSITE" id="PS50893"/>
    </source>
</evidence>
<dbReference type="GO" id="GO:0016887">
    <property type="term" value="F:ATP hydrolysis activity"/>
    <property type="evidence" value="ECO:0007669"/>
    <property type="project" value="InterPro"/>
</dbReference>
<keyword evidence="8" id="KW-1185">Reference proteome</keyword>
<evidence type="ECO:0000256" key="3">
    <source>
        <dbReference type="ARBA" id="ARBA00022741"/>
    </source>
</evidence>
<dbReference type="EMBL" id="JACXWY010000015">
    <property type="protein sequence ID" value="MBD3848093.1"/>
    <property type="molecule type" value="Genomic_DNA"/>
</dbReference>
<organism evidence="7 8">
    <name type="scientific">Bosea spartocytisi</name>
    <dbReference type="NCBI Taxonomy" id="2773451"/>
    <lineage>
        <taxon>Bacteria</taxon>
        <taxon>Pseudomonadati</taxon>
        <taxon>Pseudomonadota</taxon>
        <taxon>Alphaproteobacteria</taxon>
        <taxon>Hyphomicrobiales</taxon>
        <taxon>Boseaceae</taxon>
        <taxon>Bosea</taxon>
    </lineage>
</organism>
<comment type="caution">
    <text evidence="7">The sequence shown here is derived from an EMBL/GenBank/DDBJ whole genome shotgun (WGS) entry which is preliminary data.</text>
</comment>
<evidence type="ECO:0000313" key="8">
    <source>
        <dbReference type="Proteomes" id="UP000619295"/>
    </source>
</evidence>
<dbReference type="Proteomes" id="UP000619295">
    <property type="component" value="Unassembled WGS sequence"/>
</dbReference>
<dbReference type="InterPro" id="IPR017871">
    <property type="entry name" value="ABC_transporter-like_CS"/>
</dbReference>
<evidence type="ECO:0000313" key="7">
    <source>
        <dbReference type="EMBL" id="MBD3848093.1"/>
    </source>
</evidence>
<evidence type="ECO:0000256" key="1">
    <source>
        <dbReference type="ARBA" id="ARBA00005417"/>
    </source>
</evidence>
<dbReference type="GO" id="GO:0005524">
    <property type="term" value="F:ATP binding"/>
    <property type="evidence" value="ECO:0007669"/>
    <property type="project" value="UniProtKB-KW"/>
</dbReference>
<protein>
    <submittedName>
        <fullName evidence="7">ATP-binding cassette domain-containing protein</fullName>
    </submittedName>
</protein>
<dbReference type="PROSITE" id="PS00211">
    <property type="entry name" value="ABC_TRANSPORTER_1"/>
    <property type="match status" value="1"/>
</dbReference>